<evidence type="ECO:0000313" key="7">
    <source>
        <dbReference type="Proteomes" id="UP000838412"/>
    </source>
</evidence>
<keyword evidence="3" id="KW-1015">Disulfide bond</keyword>
<evidence type="ECO:0000256" key="2">
    <source>
        <dbReference type="ARBA" id="ARBA00022729"/>
    </source>
</evidence>
<evidence type="ECO:0000259" key="5">
    <source>
        <dbReference type="Pfam" id="PF03024"/>
    </source>
</evidence>
<dbReference type="Proteomes" id="UP000838412">
    <property type="component" value="Chromosome 10"/>
</dbReference>
<reference evidence="6" key="1">
    <citation type="submission" date="2022-01" db="EMBL/GenBank/DDBJ databases">
        <authorList>
            <person name="Braso-Vives M."/>
        </authorList>
    </citation>
    <scope>NUCLEOTIDE SEQUENCE</scope>
</reference>
<dbReference type="InterPro" id="IPR004269">
    <property type="entry name" value="Folate_rcpt"/>
</dbReference>
<name>A0A8J9VXL6_BRALA</name>
<evidence type="ECO:0000256" key="4">
    <source>
        <dbReference type="SAM" id="Phobius"/>
    </source>
</evidence>
<keyword evidence="7" id="KW-1185">Reference proteome</keyword>
<keyword evidence="4" id="KW-0812">Transmembrane</keyword>
<dbReference type="GO" id="GO:0038023">
    <property type="term" value="F:signaling receptor activity"/>
    <property type="evidence" value="ECO:0007669"/>
    <property type="project" value="TreeGrafter"/>
</dbReference>
<dbReference type="PANTHER" id="PTHR10517">
    <property type="entry name" value="FOLATE RECEPTOR"/>
    <property type="match status" value="1"/>
</dbReference>
<feature type="transmembrane region" description="Helical" evidence="4">
    <location>
        <begin position="243"/>
        <end position="266"/>
    </location>
</feature>
<proteinExistence type="inferred from homology"/>
<keyword evidence="2" id="KW-0732">Signal</keyword>
<organism evidence="6 7">
    <name type="scientific">Branchiostoma lanceolatum</name>
    <name type="common">Common lancelet</name>
    <name type="synonym">Amphioxus lanceolatum</name>
    <dbReference type="NCBI Taxonomy" id="7740"/>
    <lineage>
        <taxon>Eukaryota</taxon>
        <taxon>Metazoa</taxon>
        <taxon>Chordata</taxon>
        <taxon>Cephalochordata</taxon>
        <taxon>Leptocardii</taxon>
        <taxon>Amphioxiformes</taxon>
        <taxon>Branchiostomatidae</taxon>
        <taxon>Branchiostoma</taxon>
    </lineage>
</organism>
<keyword evidence="4" id="KW-0472">Membrane</keyword>
<dbReference type="Pfam" id="PF03024">
    <property type="entry name" value="Folate_rec"/>
    <property type="match status" value="1"/>
</dbReference>
<dbReference type="AlphaFoldDB" id="A0A8J9VXL6"/>
<dbReference type="PANTHER" id="PTHR10517:SF14">
    <property type="entry name" value="FOLATE RECEPTOR 1-RELATED"/>
    <property type="match status" value="1"/>
</dbReference>
<evidence type="ECO:0000313" key="6">
    <source>
        <dbReference type="EMBL" id="CAH1238281.1"/>
    </source>
</evidence>
<sequence length="280" mass="31493">MFFTYIKPRLFAMDAAMVVTIIVLTGPTVQTADVPCRTFEDIYPSGKELCEQMWGPAFVYETNLSLGFTMWFFEAENPNDKVAQRLGWPSPADECHYGGSLKEAPGPEPDNFTECHPWQDYSCCHLDTIQRINEAYGRVWHWEKCGALSPACNRFFVQQACLVECEPSTGFYRKYPDDIYNASNPNHSKYAIEGMPIRADYCDAWLRTCRYDHFCATDSGGYTPCAREDAADPDENTGGNVGLIAGVVIACLVVAVLLATLVYFIFKERKGQPVFNKLEG</sequence>
<protein>
    <submittedName>
        <fullName evidence="6">FOLR1 protein</fullName>
    </submittedName>
</protein>
<dbReference type="GO" id="GO:0009897">
    <property type="term" value="C:external side of plasma membrane"/>
    <property type="evidence" value="ECO:0007669"/>
    <property type="project" value="TreeGrafter"/>
</dbReference>
<gene>
    <name evidence="6" type="primary">FOLR1</name>
    <name evidence="6" type="ORF">BLAG_LOCUS2957</name>
</gene>
<dbReference type="OrthoDB" id="5982417at2759"/>
<dbReference type="EMBL" id="OV696695">
    <property type="protein sequence ID" value="CAH1238281.1"/>
    <property type="molecule type" value="Genomic_DNA"/>
</dbReference>
<evidence type="ECO:0000256" key="1">
    <source>
        <dbReference type="ARBA" id="ARBA00007932"/>
    </source>
</evidence>
<dbReference type="InterPro" id="IPR018143">
    <property type="entry name" value="Folate_rcpt-like"/>
</dbReference>
<keyword evidence="4" id="KW-1133">Transmembrane helix</keyword>
<evidence type="ECO:0000256" key="3">
    <source>
        <dbReference type="ARBA" id="ARBA00023157"/>
    </source>
</evidence>
<comment type="similarity">
    <text evidence="1">Belongs to the folate receptor family.</text>
</comment>
<feature type="domain" description="Folate receptor-like" evidence="5">
    <location>
        <begin position="95"/>
        <end position="219"/>
    </location>
</feature>
<accession>A0A8J9VXL6</accession>